<reference evidence="2 3" key="1">
    <citation type="journal article" date="2018" name="Sci. Data">
        <title>The draft genome sequence of cork oak.</title>
        <authorList>
            <person name="Ramos A.M."/>
            <person name="Usie A."/>
            <person name="Barbosa P."/>
            <person name="Barros P.M."/>
            <person name="Capote T."/>
            <person name="Chaves I."/>
            <person name="Simoes F."/>
            <person name="Abreu I."/>
            <person name="Carrasquinho I."/>
            <person name="Faro C."/>
            <person name="Guimaraes J.B."/>
            <person name="Mendonca D."/>
            <person name="Nobrega F."/>
            <person name="Rodrigues L."/>
            <person name="Saibo N.J.M."/>
            <person name="Varela M.C."/>
            <person name="Egas C."/>
            <person name="Matos J."/>
            <person name="Miguel C.M."/>
            <person name="Oliveira M.M."/>
            <person name="Ricardo C.P."/>
            <person name="Goncalves S."/>
        </authorList>
    </citation>
    <scope>NUCLEOTIDE SEQUENCE [LARGE SCALE GENOMIC DNA]</scope>
    <source>
        <strain evidence="3">cv. HL8</strain>
    </source>
</reference>
<comment type="caution">
    <text evidence="2">The sequence shown here is derived from an EMBL/GenBank/DDBJ whole genome shotgun (WGS) entry which is preliminary data.</text>
</comment>
<proteinExistence type="predicted"/>
<evidence type="ECO:0000313" key="2">
    <source>
        <dbReference type="EMBL" id="KAK7857756.1"/>
    </source>
</evidence>
<protein>
    <submittedName>
        <fullName evidence="2">Leucine-rich repeat protein 1</fullName>
    </submittedName>
</protein>
<keyword evidence="1" id="KW-0472">Membrane</keyword>
<gene>
    <name evidence="2" type="primary">LRR1_4</name>
    <name evidence="2" type="ORF">CFP56_015888</name>
</gene>
<evidence type="ECO:0000256" key="1">
    <source>
        <dbReference type="SAM" id="Phobius"/>
    </source>
</evidence>
<keyword evidence="1" id="KW-0812">Transmembrane</keyword>
<keyword evidence="1" id="KW-1133">Transmembrane helix</keyword>
<dbReference type="Proteomes" id="UP000237347">
    <property type="component" value="Unassembled WGS sequence"/>
</dbReference>
<accession>A0AAW0M3E6</accession>
<feature type="transmembrane region" description="Helical" evidence="1">
    <location>
        <begin position="35"/>
        <end position="57"/>
    </location>
</feature>
<organism evidence="2 3">
    <name type="scientific">Quercus suber</name>
    <name type="common">Cork oak</name>
    <dbReference type="NCBI Taxonomy" id="58331"/>
    <lineage>
        <taxon>Eukaryota</taxon>
        <taxon>Viridiplantae</taxon>
        <taxon>Streptophyta</taxon>
        <taxon>Embryophyta</taxon>
        <taxon>Tracheophyta</taxon>
        <taxon>Spermatophyta</taxon>
        <taxon>Magnoliopsida</taxon>
        <taxon>eudicotyledons</taxon>
        <taxon>Gunneridae</taxon>
        <taxon>Pentapetalae</taxon>
        <taxon>rosids</taxon>
        <taxon>fabids</taxon>
        <taxon>Fagales</taxon>
        <taxon>Fagaceae</taxon>
        <taxon>Quercus</taxon>
    </lineage>
</organism>
<dbReference type="EMBL" id="PKMF04000024">
    <property type="protein sequence ID" value="KAK7857756.1"/>
    <property type="molecule type" value="Genomic_DNA"/>
</dbReference>
<name>A0AAW0M3E6_QUESU</name>
<evidence type="ECO:0000313" key="3">
    <source>
        <dbReference type="Proteomes" id="UP000237347"/>
    </source>
</evidence>
<keyword evidence="3" id="KW-1185">Reference proteome</keyword>
<sequence length="121" mass="14127">MAHQHRFLKHRMIERDTEREPQIVETGMDLGELNVISVVVSVMLSMGCISVAAYSVFCRTERIFCIICVYRRILFSAEQVCLNQWPKEFIFILFQWCIFENNPWLEGPELLGLASYDTNCS</sequence>
<dbReference type="AlphaFoldDB" id="A0AAW0M3E6"/>